<keyword evidence="1" id="KW-1133">Transmembrane helix</keyword>
<keyword evidence="1" id="KW-0812">Transmembrane</keyword>
<accession>A0A223KW56</accession>
<keyword evidence="3" id="KW-1185">Reference proteome</keyword>
<name>A0A223KW56_9BACI</name>
<dbReference type="Proteomes" id="UP000215224">
    <property type="component" value="Chromosome"/>
</dbReference>
<organism evidence="2 3">
    <name type="scientific">Sutcliffiella cohnii</name>
    <dbReference type="NCBI Taxonomy" id="33932"/>
    <lineage>
        <taxon>Bacteria</taxon>
        <taxon>Bacillati</taxon>
        <taxon>Bacillota</taxon>
        <taxon>Bacilli</taxon>
        <taxon>Bacillales</taxon>
        <taxon>Bacillaceae</taxon>
        <taxon>Sutcliffiella</taxon>
    </lineage>
</organism>
<keyword evidence="1" id="KW-0472">Membrane</keyword>
<dbReference type="AlphaFoldDB" id="A0A223KW56"/>
<sequence>MLFKSMTKSETSNWRKAVFLGFYVLLILLFIDTIFMIFMDKSVFNSLILFWTALIITNGYYYFLNGKEKRARKDV</sequence>
<reference evidence="2 3" key="1">
    <citation type="submission" date="2016-12" db="EMBL/GenBank/DDBJ databases">
        <title>The whole genome sequencing and assembly of Bacillus cohnii DSM 6307T strain.</title>
        <authorList>
            <person name="Lee Y.-J."/>
            <person name="Yi H."/>
            <person name="Bahn Y.-S."/>
            <person name="Kim J.F."/>
            <person name="Lee D.-W."/>
        </authorList>
    </citation>
    <scope>NUCLEOTIDE SEQUENCE [LARGE SCALE GENOMIC DNA]</scope>
    <source>
        <strain evidence="2 3">DSM 6307</strain>
    </source>
</reference>
<dbReference type="EMBL" id="CP018866">
    <property type="protein sequence ID" value="AST93696.1"/>
    <property type="molecule type" value="Genomic_DNA"/>
</dbReference>
<protein>
    <submittedName>
        <fullName evidence="2">Uncharacterized protein</fullName>
    </submittedName>
</protein>
<evidence type="ECO:0000256" key="1">
    <source>
        <dbReference type="SAM" id="Phobius"/>
    </source>
</evidence>
<dbReference type="RefSeq" id="WP_066421127.1">
    <property type="nucleotide sequence ID" value="NZ_CP018866.1"/>
</dbReference>
<feature type="transmembrane region" description="Helical" evidence="1">
    <location>
        <begin position="20"/>
        <end position="38"/>
    </location>
</feature>
<feature type="transmembrane region" description="Helical" evidence="1">
    <location>
        <begin position="44"/>
        <end position="63"/>
    </location>
</feature>
<evidence type="ECO:0000313" key="2">
    <source>
        <dbReference type="EMBL" id="AST93696.1"/>
    </source>
</evidence>
<gene>
    <name evidence="2" type="ORF">BC6307_21705</name>
</gene>
<evidence type="ECO:0000313" key="3">
    <source>
        <dbReference type="Proteomes" id="UP000215224"/>
    </source>
</evidence>
<dbReference type="KEGG" id="bcoh:BC6307_21705"/>
<proteinExistence type="predicted"/>
<dbReference type="STRING" id="1314751.GCA_001591425_04667"/>